<dbReference type="InterPro" id="IPR003779">
    <property type="entry name" value="CMD-like"/>
</dbReference>
<reference evidence="2 3" key="1">
    <citation type="submission" date="2023-11" db="EMBL/GenBank/DDBJ databases">
        <title>Novel species in genus Nocardioides.</title>
        <authorList>
            <person name="Zhou H."/>
        </authorList>
    </citation>
    <scope>NUCLEOTIDE SEQUENCE [LARGE SCALE GENOMIC DNA]</scope>
    <source>
        <strain evidence="2 3">S-58</strain>
    </source>
</reference>
<organism evidence="2 3">
    <name type="scientific">Nocardioides renjunii</name>
    <dbReference type="NCBI Taxonomy" id="3095075"/>
    <lineage>
        <taxon>Bacteria</taxon>
        <taxon>Bacillati</taxon>
        <taxon>Actinomycetota</taxon>
        <taxon>Actinomycetes</taxon>
        <taxon>Propionibacteriales</taxon>
        <taxon>Nocardioidaceae</taxon>
        <taxon>Nocardioides</taxon>
    </lineage>
</organism>
<dbReference type="SUPFAM" id="SSF69118">
    <property type="entry name" value="AhpD-like"/>
    <property type="match status" value="1"/>
</dbReference>
<comment type="caution">
    <text evidence="2">The sequence shown here is derived from an EMBL/GenBank/DDBJ whole genome shotgun (WGS) entry which is preliminary data.</text>
</comment>
<dbReference type="PANTHER" id="PTHR34846:SF10">
    <property type="entry name" value="CYTOPLASMIC PROTEIN"/>
    <property type="match status" value="1"/>
</dbReference>
<dbReference type="Pfam" id="PF02627">
    <property type="entry name" value="CMD"/>
    <property type="match status" value="1"/>
</dbReference>
<dbReference type="PANTHER" id="PTHR34846">
    <property type="entry name" value="4-CARBOXYMUCONOLACTONE DECARBOXYLASE FAMILY PROTEIN (AFU_ORTHOLOGUE AFUA_6G11590)"/>
    <property type="match status" value="1"/>
</dbReference>
<gene>
    <name evidence="2" type="ORF">SFC79_11620</name>
</gene>
<dbReference type="NCBIfam" id="TIGR00778">
    <property type="entry name" value="ahpD_dom"/>
    <property type="match status" value="1"/>
</dbReference>
<keyword evidence="3" id="KW-1185">Reference proteome</keyword>
<dbReference type="EMBL" id="JAXQPW010000004">
    <property type="protein sequence ID" value="MDZ5662413.1"/>
    <property type="molecule type" value="Genomic_DNA"/>
</dbReference>
<proteinExistence type="predicted"/>
<dbReference type="RefSeq" id="WP_322424486.1">
    <property type="nucleotide sequence ID" value="NZ_JAXQPW010000004.1"/>
</dbReference>
<dbReference type="Proteomes" id="UP001291999">
    <property type="component" value="Unassembled WGS sequence"/>
</dbReference>
<name>A0ABU5KBR3_9ACTN</name>
<protein>
    <submittedName>
        <fullName evidence="2">Carboxymuconolactone decarboxylase family protein</fullName>
    </submittedName>
</protein>
<sequence length="153" mass="16156">MTVTTTTPGTTNIADLEPHLYGAAIALGLEADAAAIDAGLSTGFVELLKMRVSQLNRCAFCLRWHSRDALAKGETADRLAVLSAWRETSYFDEAERAELALVEHVAIIAERTGEAPDTSAMTPEQVAAVAWVAIAIGTLNRIAVTSAYAVGPA</sequence>
<dbReference type="Gene3D" id="1.20.1290.10">
    <property type="entry name" value="AhpD-like"/>
    <property type="match status" value="1"/>
</dbReference>
<feature type="domain" description="Carboxymuconolactone decarboxylase-like" evidence="1">
    <location>
        <begin position="32"/>
        <end position="103"/>
    </location>
</feature>
<evidence type="ECO:0000313" key="3">
    <source>
        <dbReference type="Proteomes" id="UP001291999"/>
    </source>
</evidence>
<dbReference type="InterPro" id="IPR004675">
    <property type="entry name" value="AhpD_core"/>
</dbReference>
<evidence type="ECO:0000259" key="1">
    <source>
        <dbReference type="Pfam" id="PF02627"/>
    </source>
</evidence>
<evidence type="ECO:0000313" key="2">
    <source>
        <dbReference type="EMBL" id="MDZ5662413.1"/>
    </source>
</evidence>
<dbReference type="InterPro" id="IPR029032">
    <property type="entry name" value="AhpD-like"/>
</dbReference>
<accession>A0ABU5KBR3</accession>